<dbReference type="PANTHER" id="PTHR10120">
    <property type="entry name" value="CAAX PRENYL PROTEASE 1"/>
    <property type="match status" value="1"/>
</dbReference>
<organism evidence="3 4">
    <name type="scientific">Rotaria socialis</name>
    <dbReference type="NCBI Taxonomy" id="392032"/>
    <lineage>
        <taxon>Eukaryota</taxon>
        <taxon>Metazoa</taxon>
        <taxon>Spiralia</taxon>
        <taxon>Gnathifera</taxon>
        <taxon>Rotifera</taxon>
        <taxon>Eurotatoria</taxon>
        <taxon>Bdelloidea</taxon>
        <taxon>Philodinida</taxon>
        <taxon>Philodinidae</taxon>
        <taxon>Rotaria</taxon>
    </lineage>
</organism>
<keyword evidence="1" id="KW-0472">Membrane</keyword>
<accession>A0A817PW78</accession>
<dbReference type="Pfam" id="PF16491">
    <property type="entry name" value="Peptidase_M48_N"/>
    <property type="match status" value="1"/>
</dbReference>
<evidence type="ECO:0000256" key="1">
    <source>
        <dbReference type="SAM" id="Phobius"/>
    </source>
</evidence>
<protein>
    <recommendedName>
        <fullName evidence="2">CAAX prenyl protease 1 N-terminal domain-containing protein</fullName>
    </recommendedName>
</protein>
<feature type="transmembrane region" description="Helical" evidence="1">
    <location>
        <begin position="126"/>
        <end position="147"/>
    </location>
</feature>
<evidence type="ECO:0000313" key="3">
    <source>
        <dbReference type="EMBL" id="CAF3177262.1"/>
    </source>
</evidence>
<proteinExistence type="predicted"/>
<feature type="transmembrane region" description="Helical" evidence="1">
    <location>
        <begin position="87"/>
        <end position="106"/>
    </location>
</feature>
<feature type="domain" description="CAAX prenyl protease 1 N-terminal" evidence="2">
    <location>
        <begin position="45"/>
        <end position="161"/>
    </location>
</feature>
<dbReference type="EMBL" id="CAJNYD010000015">
    <property type="protein sequence ID" value="CAF3177262.1"/>
    <property type="molecule type" value="Genomic_DNA"/>
</dbReference>
<keyword evidence="1" id="KW-0812">Transmembrane</keyword>
<feature type="transmembrane region" description="Helical" evidence="1">
    <location>
        <begin position="22"/>
        <end position="41"/>
    </location>
</feature>
<dbReference type="Proteomes" id="UP000663833">
    <property type="component" value="Unassembled WGS sequence"/>
</dbReference>
<evidence type="ECO:0000313" key="4">
    <source>
        <dbReference type="Proteomes" id="UP000663833"/>
    </source>
</evidence>
<reference evidence="3" key="1">
    <citation type="submission" date="2021-02" db="EMBL/GenBank/DDBJ databases">
        <authorList>
            <person name="Nowell W R."/>
        </authorList>
    </citation>
    <scope>NUCLEOTIDE SEQUENCE</scope>
</reference>
<sequence length="163" mass="19387">MVFLISTLEECFSFLDKIEPNILFYGLLSFTLIVSIWEHYLSYRQYCNYKRHQTVPDELADVMTNQELDKARSYAIDKMRYNEIHSIFNEVESTVLLLIGILPWLWSTSGNILLKYDYNNHEILQSALFLSITMIYSTISGVPWSYYYHFVLEEKHGFNKQVR</sequence>
<comment type="caution">
    <text evidence="3">The sequence shown here is derived from an EMBL/GenBank/DDBJ whole genome shotgun (WGS) entry which is preliminary data.</text>
</comment>
<name>A0A817PW78_9BILA</name>
<gene>
    <name evidence="3" type="ORF">LUA448_LOCUS754</name>
</gene>
<dbReference type="InterPro" id="IPR032456">
    <property type="entry name" value="Peptidase_M48_N"/>
</dbReference>
<keyword evidence="1" id="KW-1133">Transmembrane helix</keyword>
<evidence type="ECO:0000259" key="2">
    <source>
        <dbReference type="Pfam" id="PF16491"/>
    </source>
</evidence>
<dbReference type="AlphaFoldDB" id="A0A817PW78"/>